<protein>
    <submittedName>
        <fullName evidence="2">Uncharacterized protein</fullName>
    </submittedName>
</protein>
<dbReference type="AlphaFoldDB" id="A0A4D6M9P0"/>
<feature type="region of interest" description="Disordered" evidence="1">
    <location>
        <begin position="71"/>
        <end position="90"/>
    </location>
</feature>
<evidence type="ECO:0000313" key="2">
    <source>
        <dbReference type="EMBL" id="QCD97543.1"/>
    </source>
</evidence>
<dbReference type="Proteomes" id="UP000501690">
    <property type="component" value="Linkage Group LG6"/>
</dbReference>
<organism evidence="2 3">
    <name type="scientific">Vigna unguiculata</name>
    <name type="common">Cowpea</name>
    <dbReference type="NCBI Taxonomy" id="3917"/>
    <lineage>
        <taxon>Eukaryota</taxon>
        <taxon>Viridiplantae</taxon>
        <taxon>Streptophyta</taxon>
        <taxon>Embryophyta</taxon>
        <taxon>Tracheophyta</taxon>
        <taxon>Spermatophyta</taxon>
        <taxon>Magnoliopsida</taxon>
        <taxon>eudicotyledons</taxon>
        <taxon>Gunneridae</taxon>
        <taxon>Pentapetalae</taxon>
        <taxon>rosids</taxon>
        <taxon>fabids</taxon>
        <taxon>Fabales</taxon>
        <taxon>Fabaceae</taxon>
        <taxon>Papilionoideae</taxon>
        <taxon>50 kb inversion clade</taxon>
        <taxon>NPAAA clade</taxon>
        <taxon>indigoferoid/millettioid clade</taxon>
        <taxon>Phaseoleae</taxon>
        <taxon>Vigna</taxon>
    </lineage>
</organism>
<dbReference type="OrthoDB" id="10404211at2759"/>
<evidence type="ECO:0000313" key="3">
    <source>
        <dbReference type="Proteomes" id="UP000501690"/>
    </source>
</evidence>
<gene>
    <name evidence="2" type="ORF">DEO72_LG6g2253</name>
</gene>
<keyword evidence="3" id="KW-1185">Reference proteome</keyword>
<name>A0A4D6M9P0_VIGUN</name>
<dbReference type="Gramene" id="Vigun01g126700.1.v1.2">
    <property type="protein sequence ID" value="Vigun01g126700.1.v1.2.CDS.1"/>
    <property type="gene ID" value="Vigun01g126700.v1.2"/>
</dbReference>
<accession>A0A4D6M9P0</accession>
<sequence>MTNEEIVQNSDKAVTECTKVVSATHPIIKSPGKHTNTSHKGNPKNPNTPPQVKPKKTFETVVTSPSKYNKSSAMVVPSAPPQRYRPYDLMQQPRRTVNFLSQMEARCMIPIQVRRENPPSNETLSEWASSLQLGNGKTKPLDLKLRLRLL</sequence>
<evidence type="ECO:0000256" key="1">
    <source>
        <dbReference type="SAM" id="MobiDB-lite"/>
    </source>
</evidence>
<reference evidence="2 3" key="1">
    <citation type="submission" date="2019-04" db="EMBL/GenBank/DDBJ databases">
        <title>An improved genome assembly and genetic linkage map for asparagus bean, Vigna unguiculata ssp. sesquipedialis.</title>
        <authorList>
            <person name="Xia Q."/>
            <person name="Zhang R."/>
            <person name="Dong Y."/>
        </authorList>
    </citation>
    <scope>NUCLEOTIDE SEQUENCE [LARGE SCALE GENOMIC DNA]</scope>
    <source>
        <tissue evidence="2">Leaf</tissue>
    </source>
</reference>
<feature type="region of interest" description="Disordered" evidence="1">
    <location>
        <begin position="22"/>
        <end position="56"/>
    </location>
</feature>
<proteinExistence type="predicted"/>
<dbReference type="EMBL" id="CP039350">
    <property type="protein sequence ID" value="QCD97543.1"/>
    <property type="molecule type" value="Genomic_DNA"/>
</dbReference>